<sequence>MMMAILMAASSFPIASLITNELPPAVLMFFRFLLAASFFAPLVFIKHGVALPKIADLLRYTMLTMPSVGFFWCMFESLKYTSVIICQEI</sequence>
<protein>
    <recommendedName>
        <fullName evidence="2">EamA domain-containing protein</fullName>
    </recommendedName>
</protein>
<comment type="caution">
    <text evidence="3">The sequence shown here is derived from an EMBL/GenBank/DDBJ whole genome shotgun (WGS) entry which is preliminary data.</text>
</comment>
<evidence type="ECO:0000313" key="3">
    <source>
        <dbReference type="EMBL" id="GLX80331.1"/>
    </source>
</evidence>
<evidence type="ECO:0000256" key="1">
    <source>
        <dbReference type="SAM" id="Phobius"/>
    </source>
</evidence>
<dbReference type="Pfam" id="PF00892">
    <property type="entry name" value="EamA"/>
    <property type="match status" value="1"/>
</dbReference>
<feature type="transmembrane region" description="Helical" evidence="1">
    <location>
        <begin position="27"/>
        <end position="45"/>
    </location>
</feature>
<dbReference type="InterPro" id="IPR000620">
    <property type="entry name" value="EamA_dom"/>
</dbReference>
<keyword evidence="1" id="KW-0812">Transmembrane</keyword>
<proteinExistence type="predicted"/>
<name>A0ABQ6H1N2_9GAMM</name>
<organism evidence="3 4">
    <name type="scientific">Thalassotalea insulae</name>
    <dbReference type="NCBI Taxonomy" id="2056778"/>
    <lineage>
        <taxon>Bacteria</taxon>
        <taxon>Pseudomonadati</taxon>
        <taxon>Pseudomonadota</taxon>
        <taxon>Gammaproteobacteria</taxon>
        <taxon>Alteromonadales</taxon>
        <taxon>Colwelliaceae</taxon>
        <taxon>Thalassotalea</taxon>
    </lineage>
</organism>
<dbReference type="Proteomes" id="UP001157186">
    <property type="component" value="Unassembled WGS sequence"/>
</dbReference>
<keyword evidence="1" id="KW-0472">Membrane</keyword>
<evidence type="ECO:0000259" key="2">
    <source>
        <dbReference type="Pfam" id="PF00892"/>
    </source>
</evidence>
<gene>
    <name evidence="3" type="ORF">tinsulaeT_36710</name>
</gene>
<feature type="domain" description="EamA" evidence="2">
    <location>
        <begin position="2"/>
        <end position="83"/>
    </location>
</feature>
<keyword evidence="4" id="KW-1185">Reference proteome</keyword>
<evidence type="ECO:0000313" key="4">
    <source>
        <dbReference type="Proteomes" id="UP001157186"/>
    </source>
</evidence>
<dbReference type="RefSeq" id="WP_431313667.1">
    <property type="nucleotide sequence ID" value="NZ_BSST01000001.1"/>
</dbReference>
<reference evidence="3 4" key="1">
    <citation type="submission" date="2023-03" db="EMBL/GenBank/DDBJ databases">
        <title>Draft genome sequence of Thalassotalea insulae KCTC 62186T.</title>
        <authorList>
            <person name="Sawabe T."/>
        </authorList>
    </citation>
    <scope>NUCLEOTIDE SEQUENCE [LARGE SCALE GENOMIC DNA]</scope>
    <source>
        <strain evidence="3 4">KCTC 62186</strain>
    </source>
</reference>
<keyword evidence="1" id="KW-1133">Transmembrane helix</keyword>
<accession>A0ABQ6H1N2</accession>
<dbReference type="EMBL" id="BSST01000001">
    <property type="protein sequence ID" value="GLX80331.1"/>
    <property type="molecule type" value="Genomic_DNA"/>
</dbReference>